<evidence type="ECO:0000256" key="1">
    <source>
        <dbReference type="SAM" id="MobiDB-lite"/>
    </source>
</evidence>
<dbReference type="EMBL" id="SAWZ01000003">
    <property type="protein sequence ID" value="RXR06564.1"/>
    <property type="molecule type" value="Genomic_DNA"/>
</dbReference>
<sequence length="244" mass="27021">MSEHAFDDKDMTGDFLPEDSQRLLTQIKQRIQALAELARLRFIDGTLASDPDQHMRELLSCLGPLAQQLELVLEALSHPARREAAGVERDNARTNPQANDEQAHAAEAELEASEPAGAGWALSREDGFTCGVTVEQIDQLNRLAERIKAYGDAVSASGTADFARGTLSILGHTIFDRAVELDALVTEIYTQSLEQDERPHSVRETPPVYCLQPMPWADREGDSTGRLRHRPVQSHTHADARLLH</sequence>
<reference evidence="3 4" key="1">
    <citation type="submission" date="2019-01" db="EMBL/GenBank/DDBJ databases">
        <title>Pseudoxanthomonas composti sp. nov., isolated from compost.</title>
        <authorList>
            <person name="Yang G."/>
        </authorList>
    </citation>
    <scope>NUCLEOTIDE SEQUENCE [LARGE SCALE GENOMIC DNA]</scope>
    <source>
        <strain evidence="3 4">GSS15</strain>
    </source>
</reference>
<dbReference type="Pfam" id="PF26642">
    <property type="entry name" value="XAC0095_dom"/>
    <property type="match status" value="1"/>
</dbReference>
<dbReference type="OrthoDB" id="5948193at2"/>
<gene>
    <name evidence="3" type="ORF">EPA99_07960</name>
</gene>
<dbReference type="AlphaFoldDB" id="A0A4Q1JYR1"/>
<keyword evidence="4" id="KW-1185">Reference proteome</keyword>
<evidence type="ECO:0000313" key="4">
    <source>
        <dbReference type="Proteomes" id="UP000289784"/>
    </source>
</evidence>
<dbReference type="NCBIfam" id="NF047335">
    <property type="entry name" value="T3SS_XAC0095"/>
    <property type="match status" value="1"/>
</dbReference>
<proteinExistence type="predicted"/>
<protein>
    <recommendedName>
        <fullName evidence="2">XAC0095-like domain-containing protein</fullName>
    </recommendedName>
</protein>
<name>A0A4Q1JYR1_9GAMM</name>
<dbReference type="RefSeq" id="WP_129470671.1">
    <property type="nucleotide sequence ID" value="NZ_SAWZ01000003.1"/>
</dbReference>
<evidence type="ECO:0000259" key="2">
    <source>
        <dbReference type="Pfam" id="PF26642"/>
    </source>
</evidence>
<evidence type="ECO:0000313" key="3">
    <source>
        <dbReference type="EMBL" id="RXR06564.1"/>
    </source>
</evidence>
<accession>A0A4Q1JYR1</accession>
<organism evidence="3 4">
    <name type="scientific">Pseudoxanthomonas composti</name>
    <dbReference type="NCBI Taxonomy" id="2137479"/>
    <lineage>
        <taxon>Bacteria</taxon>
        <taxon>Pseudomonadati</taxon>
        <taxon>Pseudomonadota</taxon>
        <taxon>Gammaproteobacteria</taxon>
        <taxon>Lysobacterales</taxon>
        <taxon>Lysobacteraceae</taxon>
        <taxon>Pseudoxanthomonas</taxon>
    </lineage>
</organism>
<feature type="compositionally biased region" description="Basic and acidic residues" evidence="1">
    <location>
        <begin position="82"/>
        <end position="92"/>
    </location>
</feature>
<feature type="domain" description="XAC0095-like" evidence="2">
    <location>
        <begin position="11"/>
        <end position="77"/>
    </location>
</feature>
<comment type="caution">
    <text evidence="3">The sequence shown here is derived from an EMBL/GenBank/DDBJ whole genome shotgun (WGS) entry which is preliminary data.</text>
</comment>
<feature type="region of interest" description="Disordered" evidence="1">
    <location>
        <begin position="82"/>
        <end position="114"/>
    </location>
</feature>
<dbReference type="Proteomes" id="UP000289784">
    <property type="component" value="Unassembled WGS sequence"/>
</dbReference>
<dbReference type="InterPro" id="IPR058099">
    <property type="entry name" value="T3SS_XAC0095_dom"/>
</dbReference>
<feature type="region of interest" description="Disordered" evidence="1">
    <location>
        <begin position="213"/>
        <end position="244"/>
    </location>
</feature>